<evidence type="ECO:0000313" key="9">
    <source>
        <dbReference type="Proteomes" id="UP000829196"/>
    </source>
</evidence>
<dbReference type="OrthoDB" id="433124at2759"/>
<dbReference type="Pfam" id="PF05241">
    <property type="entry name" value="EBP"/>
    <property type="match status" value="1"/>
</dbReference>
<organism evidence="8 9">
    <name type="scientific">Dendrobium nobile</name>
    <name type="common">Orchid</name>
    <dbReference type="NCBI Taxonomy" id="94219"/>
    <lineage>
        <taxon>Eukaryota</taxon>
        <taxon>Viridiplantae</taxon>
        <taxon>Streptophyta</taxon>
        <taxon>Embryophyta</taxon>
        <taxon>Tracheophyta</taxon>
        <taxon>Spermatophyta</taxon>
        <taxon>Magnoliopsida</taxon>
        <taxon>Liliopsida</taxon>
        <taxon>Asparagales</taxon>
        <taxon>Orchidaceae</taxon>
        <taxon>Epidendroideae</taxon>
        <taxon>Malaxideae</taxon>
        <taxon>Dendrobiinae</taxon>
        <taxon>Dendrobium</taxon>
    </lineage>
</organism>
<dbReference type="AlphaFoldDB" id="A0A8T3B7E7"/>
<dbReference type="GO" id="GO:0016020">
    <property type="term" value="C:membrane"/>
    <property type="evidence" value="ECO:0007669"/>
    <property type="project" value="UniProtKB-SubCell"/>
</dbReference>
<keyword evidence="2 5" id="KW-0812">Transmembrane</keyword>
<gene>
    <name evidence="8" type="ORF">KFK09_015948</name>
</gene>
<evidence type="ECO:0000256" key="6">
    <source>
        <dbReference type="SAM" id="Phobius"/>
    </source>
</evidence>
<sequence length="375" mass="40022">MGFVSGAVDAVIVLFSAVLIVAAPLIDGQNCLPAQFFHPLLIDLKRWYVEEFGDYLSKEKPHFFVGLVWIEIVLLWPLSIANVYGILARRPWVATTLLMAGVSIITSMLIVAKLVVNSMGNGIVTNSNSDVVIAQGVSLNLVASDPILTPHVVDIVFNGIMPQVDPLLNPLLAWGVVGHAGPFEAGVSNALVGPWFQDASVASDVPDALPVLDSSLVDGCICSNFNAPAVNNSVMLVISPLTELFAQGACEDANVEVNIITITPVSDINHVDSANMGICDVNKVVLNESSSALVVACDDSLVTSLETSDSPISVPLIDVLIKFISNYELKAHLELKVKDSCEVQSDWLDDISPSPCGKVGEGFDGHDNEFQALYN</sequence>
<dbReference type="PANTHER" id="PTHR31204:SF1">
    <property type="entry name" value="SIGMA INTRACELLULAR RECEPTOR 2"/>
    <property type="match status" value="1"/>
</dbReference>
<dbReference type="PROSITE" id="PS51751">
    <property type="entry name" value="EXPERA"/>
    <property type="match status" value="1"/>
</dbReference>
<dbReference type="GO" id="GO:0005783">
    <property type="term" value="C:endoplasmic reticulum"/>
    <property type="evidence" value="ECO:0007669"/>
    <property type="project" value="TreeGrafter"/>
</dbReference>
<accession>A0A8T3B7E7</accession>
<keyword evidence="3 5" id="KW-1133">Transmembrane helix</keyword>
<evidence type="ECO:0000256" key="5">
    <source>
        <dbReference type="PROSITE-ProRule" id="PRU01087"/>
    </source>
</evidence>
<evidence type="ECO:0000256" key="1">
    <source>
        <dbReference type="ARBA" id="ARBA00004141"/>
    </source>
</evidence>
<protein>
    <recommendedName>
        <fullName evidence="7">EXPERA domain-containing protein</fullName>
    </recommendedName>
</protein>
<feature type="transmembrane region" description="Helical" evidence="6">
    <location>
        <begin position="63"/>
        <end position="86"/>
    </location>
</feature>
<evidence type="ECO:0000256" key="3">
    <source>
        <dbReference type="ARBA" id="ARBA00022989"/>
    </source>
</evidence>
<evidence type="ECO:0000256" key="2">
    <source>
        <dbReference type="ARBA" id="ARBA00022692"/>
    </source>
</evidence>
<name>A0A8T3B7E7_DENNO</name>
<evidence type="ECO:0000259" key="7">
    <source>
        <dbReference type="PROSITE" id="PS51751"/>
    </source>
</evidence>
<dbReference type="PANTHER" id="PTHR31204">
    <property type="entry name" value="SIGMA INTRACELLULAR RECEPTOR 2"/>
    <property type="match status" value="1"/>
</dbReference>
<dbReference type="Proteomes" id="UP000829196">
    <property type="component" value="Unassembled WGS sequence"/>
</dbReference>
<dbReference type="InterPro" id="IPR033118">
    <property type="entry name" value="EXPERA"/>
</dbReference>
<feature type="transmembrane region" description="Helical" evidence="6">
    <location>
        <begin position="6"/>
        <end position="26"/>
    </location>
</feature>
<evidence type="ECO:0000313" key="8">
    <source>
        <dbReference type="EMBL" id="KAI0504991.1"/>
    </source>
</evidence>
<keyword evidence="4 5" id="KW-0472">Membrane</keyword>
<comment type="subcellular location">
    <subcellularLocation>
        <location evidence="1">Membrane</location>
        <topology evidence="1">Multi-pass membrane protein</topology>
    </subcellularLocation>
</comment>
<comment type="caution">
    <text evidence="8">The sequence shown here is derived from an EMBL/GenBank/DDBJ whole genome shotgun (WGS) entry which is preliminary data.</text>
</comment>
<evidence type="ECO:0000256" key="4">
    <source>
        <dbReference type="ARBA" id="ARBA00023136"/>
    </source>
</evidence>
<keyword evidence="9" id="KW-1185">Reference proteome</keyword>
<proteinExistence type="predicted"/>
<dbReference type="InterPro" id="IPR051987">
    <property type="entry name" value="Sigma-2_receptor-like"/>
</dbReference>
<feature type="domain" description="EXPERA" evidence="7">
    <location>
        <begin position="8"/>
        <end position="139"/>
    </location>
</feature>
<dbReference type="EMBL" id="JAGYWB010000011">
    <property type="protein sequence ID" value="KAI0504991.1"/>
    <property type="molecule type" value="Genomic_DNA"/>
</dbReference>
<feature type="transmembrane region" description="Helical" evidence="6">
    <location>
        <begin position="92"/>
        <end position="116"/>
    </location>
</feature>
<reference evidence="8" key="1">
    <citation type="journal article" date="2022" name="Front. Genet.">
        <title>Chromosome-Scale Assembly of the Dendrobium nobile Genome Provides Insights Into the Molecular Mechanism of the Biosynthesis of the Medicinal Active Ingredient of Dendrobium.</title>
        <authorList>
            <person name="Xu Q."/>
            <person name="Niu S.-C."/>
            <person name="Li K.-L."/>
            <person name="Zheng P.-J."/>
            <person name="Zhang X.-J."/>
            <person name="Jia Y."/>
            <person name="Liu Y."/>
            <person name="Niu Y.-X."/>
            <person name="Yu L.-H."/>
            <person name="Chen D.-F."/>
            <person name="Zhang G.-Q."/>
        </authorList>
    </citation>
    <scope>NUCLEOTIDE SEQUENCE</scope>
    <source>
        <tissue evidence="8">Leaf</tissue>
    </source>
</reference>